<feature type="domain" description="IPT/TIG" evidence="1">
    <location>
        <begin position="34"/>
        <end position="110"/>
    </location>
</feature>
<dbReference type="SUPFAM" id="SSF81296">
    <property type="entry name" value="E set domains"/>
    <property type="match status" value="1"/>
</dbReference>
<protein>
    <submittedName>
        <fullName evidence="2">IPT/TIG domain protein</fullName>
    </submittedName>
</protein>
<evidence type="ECO:0000313" key="2">
    <source>
        <dbReference type="EMBL" id="AMO95375.1"/>
    </source>
</evidence>
<gene>
    <name evidence="2" type="ORF">CFter6_2707</name>
</gene>
<dbReference type="Proteomes" id="UP000072421">
    <property type="component" value="Chromosome"/>
</dbReference>
<dbReference type="Gene3D" id="2.60.40.10">
    <property type="entry name" value="Immunoglobulins"/>
    <property type="match status" value="1"/>
</dbReference>
<dbReference type="Gene3D" id="2.60.120.380">
    <property type="match status" value="7"/>
</dbReference>
<proteinExistence type="predicted"/>
<evidence type="ECO:0000259" key="1">
    <source>
        <dbReference type="Pfam" id="PF01833"/>
    </source>
</evidence>
<dbReference type="CDD" id="cd00603">
    <property type="entry name" value="IPT_PCSR"/>
    <property type="match status" value="1"/>
</dbReference>
<dbReference type="EMBL" id="CP013232">
    <property type="protein sequence ID" value="AMO95375.1"/>
    <property type="molecule type" value="Genomic_DNA"/>
</dbReference>
<reference evidence="2 3" key="1">
    <citation type="submission" date="2015-11" db="EMBL/GenBank/DDBJ databases">
        <title>Exploring the genomic traits of fungus-feeding bacterial genus Collimonas.</title>
        <authorList>
            <person name="Song C."/>
            <person name="Schmidt R."/>
            <person name="de Jager V."/>
            <person name="Krzyzanowska D."/>
            <person name="Jongedijk E."/>
            <person name="Cankar K."/>
            <person name="Beekwilder J."/>
            <person name="van Veen A."/>
            <person name="de Boer W."/>
            <person name="van Veen J.A."/>
            <person name="Garbeva P."/>
        </authorList>
    </citation>
    <scope>NUCLEOTIDE SEQUENCE [LARGE SCALE GENOMIC DNA]</scope>
    <source>
        <strain evidence="2 3">Ter6</strain>
    </source>
</reference>
<accession>A0A127PCH3</accession>
<sequence length="1763" mass="177889">MSATATTGLIKVSNTNGSATSTQPFTVGSDLSTPTVISFTPAVGAAGTTVTVNGTNFQAGAGKSKAYIGNVSGIITALTAPSQAVMTVPNAAQSGKVTIQTSAGTGTSTTDFFVVPSNIAVADVVATGRIVIDGDAVTPAIATAGKYAMLLFDGTAGQQLSLGMSAYAPTPSGSGSVSIQLYGPTGSVVSTCTLSGVGKCSFAALPQTGAYRILFYIDSSHTVNMQLLLSSAVAGILTPNTVATTFATTRVGQSARYTFSGAAGDNYTLTWAGATFAGSYNTLNVYAPGGSQMVSKYFSGGSDSTGAIQLSSLSQSGTYTVLVTPDSGGIGQVAIQLLSQATGVLTINGTPLPLNQAVGVSGHYTFNGTLGQHLSLGISNVVVTPAGRSVSWSVIAPNGTTLTTCSNFSADSSCTLPALPVAGVYAVAMVPPDITTAIQATLTLSSEAGGVLTPNATATPFATTRAGQNARYTFSAAAGDNYTLIWTGATFKGSYSYLNVYAPDGSQIVSQYFSADNNPAGKIQLSNLLQTGTYSVVVAPYLGGTGQIAIQLLSPATGTLTVDGASLALNQAAGVSGSYTFNGTVGQRLGLGISNVSITPAGHSVSWSIIAPNGATLTTCNGSFTANSSCILPALPAAGIYTVALLPPDIATALQATLTLSSEVGGMLTPNATVTNFATTRPGQNARYTFNATAGDNYSLTWIGATFNNYNNALTVYAPDGSQISSANFSAQSSPTGEVQLNNLPQTGIYTVFVAPYLGEIGQVAIQLLSPAAGTLIIDGASLAINQAAGVSGRYTFNGTVGQRLGLGISDVTITPSGSSVSWSVMGPNGTTLTTNCSSLNASNSCTLPPLPATGIYTVALLPQSVATAVQATLTLSSEAGGVLTANAAATTFTTTRAGQNARYTFSATAGDNYNLAWNGATFNGSFSYLYIYAPDGSQVASQYFSAGNNPTGTLQLINLAQTGVFTVLVVPYRGSTGQVSLGLILTGTTTPGSGTSDGTVVIDGASLAIGQAAGTIGHYTFNGTVGQHLDLGISNITITPAGSSVSWSVIAPNGATLLNCGSFNANSNCVLPQLNSAGVYTVTMTPGSGTSVQGALTLSSEVSGVLTANAAATTFTTARPGQNARYTFSATAGDNYTLIWTGATFKGSNSYLNVYAPDGSQIISQYFSDNNSMGKIQFSNLPQTGAYTVAIAPYLGGAGQVAIQLLSQMTGTLVVDGAPLALSQVAGVGGRYTFNGTVGQRLGLGISGITITPSGGSIDWSVMAPNGTTLSSNCSSFSSSNSNSNSSCTLPALPATGAYTIVLLPSSVATALQATLTLSSEVSGVLTANAAATTFATTRAGQNARYTFSATAGDNYSLAWTGATFDGSYSYIYVYAPDGSQVASSFFDAANYQMGKIQLNNLPQTGTYTVFVVPYSGRTGQVALQLLSPATGVLTVDGAPLAINQIAGGNGQYTFTGAVGQRLGLGVANVVITPSGGSVGWSVIAPNGTTLTSNCSSFSANSSCTLPVLPATGVYTLVLTPPTATTTVQATLTLSSEVTGVLTANAAATTFTARAGQNARYTFSATAGDNYSLVWTGATFSGTYSYLYVYAPDGSQVTSQYFSVDNNPTGKIQLNNLSQTGTYTVSVIPYAGGTGQVALQLLPPATGMLTTDGAKFGISQVAGQTGIYAFAGTMGWYLNITLSGITTIPANSPISISLIGPNGAMVTSSMTATGDATWNVPEVTSTSTGLPLTGTYTLLVTPVSAATSFSGTLAVTQFGLKP</sequence>
<name>A0A127PCH3_9BURK</name>
<evidence type="ECO:0000313" key="3">
    <source>
        <dbReference type="Proteomes" id="UP000072421"/>
    </source>
</evidence>
<dbReference type="InterPro" id="IPR013783">
    <property type="entry name" value="Ig-like_fold"/>
</dbReference>
<dbReference type="Pfam" id="PF01833">
    <property type="entry name" value="TIG"/>
    <property type="match status" value="1"/>
</dbReference>
<dbReference type="InterPro" id="IPR002909">
    <property type="entry name" value="IPT_dom"/>
</dbReference>
<dbReference type="PATRIC" id="fig|158899.10.peg.2701"/>
<organism evidence="2">
    <name type="scientific">Collimonas fungivorans</name>
    <dbReference type="NCBI Taxonomy" id="158899"/>
    <lineage>
        <taxon>Bacteria</taxon>
        <taxon>Pseudomonadati</taxon>
        <taxon>Pseudomonadota</taxon>
        <taxon>Betaproteobacteria</taxon>
        <taxon>Burkholderiales</taxon>
        <taxon>Oxalobacteraceae</taxon>
        <taxon>Collimonas</taxon>
    </lineage>
</organism>
<dbReference type="InterPro" id="IPR014756">
    <property type="entry name" value="Ig_E-set"/>
</dbReference>